<evidence type="ECO:0000256" key="1">
    <source>
        <dbReference type="SAM" id="MobiDB-lite"/>
    </source>
</evidence>
<keyword evidence="3" id="KW-1185">Reference proteome</keyword>
<protein>
    <submittedName>
        <fullName evidence="2">Uncharacterized protein</fullName>
    </submittedName>
</protein>
<gene>
    <name evidence="2" type="ORF">DPMN_011046</name>
</gene>
<proteinExistence type="predicted"/>
<dbReference type="EMBL" id="JAIWYP010000001">
    <property type="protein sequence ID" value="KAH3887034.1"/>
    <property type="molecule type" value="Genomic_DNA"/>
</dbReference>
<dbReference type="AlphaFoldDB" id="A0A9D4N4A2"/>
<evidence type="ECO:0000313" key="2">
    <source>
        <dbReference type="EMBL" id="KAH3887034.1"/>
    </source>
</evidence>
<feature type="region of interest" description="Disordered" evidence="1">
    <location>
        <begin position="93"/>
        <end position="115"/>
    </location>
</feature>
<comment type="caution">
    <text evidence="2">The sequence shown here is derived from an EMBL/GenBank/DDBJ whole genome shotgun (WGS) entry which is preliminary data.</text>
</comment>
<reference evidence="2" key="2">
    <citation type="submission" date="2020-11" db="EMBL/GenBank/DDBJ databases">
        <authorList>
            <person name="McCartney M.A."/>
            <person name="Auch B."/>
            <person name="Kono T."/>
            <person name="Mallez S."/>
            <person name="Becker A."/>
            <person name="Gohl D.M."/>
            <person name="Silverstein K.A.T."/>
            <person name="Koren S."/>
            <person name="Bechman K.B."/>
            <person name="Herman A."/>
            <person name="Abrahante J.E."/>
            <person name="Garbe J."/>
        </authorList>
    </citation>
    <scope>NUCLEOTIDE SEQUENCE</scope>
    <source>
        <strain evidence="2">Duluth1</strain>
        <tissue evidence="2">Whole animal</tissue>
    </source>
</reference>
<accession>A0A9D4N4A2</accession>
<sequence>MKAIEFLYVSSDVTKKKRDKMALIKTKPVKGTLKLHAVGIKLEDNKTKLMTREMSCHCATCIAGSYCDSWAAQDIKCVTAINEERAYAVDETLGETEKEIQPSNDNDLPDTEDGAHGVEETLTETEKINEENIILNDIHIDDLVAAVYEGQWYIGRVEKKDAEEGDYKLNFMQRAKQMFKWPPKKRSIVVR</sequence>
<name>A0A9D4N4A2_DREPO</name>
<organism evidence="2 3">
    <name type="scientific">Dreissena polymorpha</name>
    <name type="common">Zebra mussel</name>
    <name type="synonym">Mytilus polymorpha</name>
    <dbReference type="NCBI Taxonomy" id="45954"/>
    <lineage>
        <taxon>Eukaryota</taxon>
        <taxon>Metazoa</taxon>
        <taxon>Spiralia</taxon>
        <taxon>Lophotrochozoa</taxon>
        <taxon>Mollusca</taxon>
        <taxon>Bivalvia</taxon>
        <taxon>Autobranchia</taxon>
        <taxon>Heteroconchia</taxon>
        <taxon>Euheterodonta</taxon>
        <taxon>Imparidentia</taxon>
        <taxon>Neoheterodontei</taxon>
        <taxon>Myida</taxon>
        <taxon>Dreissenoidea</taxon>
        <taxon>Dreissenidae</taxon>
        <taxon>Dreissena</taxon>
    </lineage>
</organism>
<dbReference type="Proteomes" id="UP000828390">
    <property type="component" value="Unassembled WGS sequence"/>
</dbReference>
<evidence type="ECO:0000313" key="3">
    <source>
        <dbReference type="Proteomes" id="UP000828390"/>
    </source>
</evidence>
<reference evidence="2" key="1">
    <citation type="journal article" date="2019" name="bioRxiv">
        <title>The Genome of the Zebra Mussel, Dreissena polymorpha: A Resource for Invasive Species Research.</title>
        <authorList>
            <person name="McCartney M.A."/>
            <person name="Auch B."/>
            <person name="Kono T."/>
            <person name="Mallez S."/>
            <person name="Zhang Y."/>
            <person name="Obille A."/>
            <person name="Becker A."/>
            <person name="Abrahante J.E."/>
            <person name="Garbe J."/>
            <person name="Badalamenti J.P."/>
            <person name="Herman A."/>
            <person name="Mangelson H."/>
            <person name="Liachko I."/>
            <person name="Sullivan S."/>
            <person name="Sone E.D."/>
            <person name="Koren S."/>
            <person name="Silverstein K.A.T."/>
            <person name="Beckman K.B."/>
            <person name="Gohl D.M."/>
        </authorList>
    </citation>
    <scope>NUCLEOTIDE SEQUENCE</scope>
    <source>
        <strain evidence="2">Duluth1</strain>
        <tissue evidence="2">Whole animal</tissue>
    </source>
</reference>